<name>A0A8J3H169_9RHOB</name>
<dbReference type="PANTHER" id="PTHR20974">
    <property type="entry name" value="UPF0585 PROTEIN CG18661"/>
    <property type="match status" value="1"/>
</dbReference>
<dbReference type="AlphaFoldDB" id="A0A8J3H169"/>
<dbReference type="PANTHER" id="PTHR20974:SF0">
    <property type="entry name" value="UPF0585 PROTEIN CG18661"/>
    <property type="match status" value="1"/>
</dbReference>
<reference evidence="1" key="2">
    <citation type="submission" date="2020-09" db="EMBL/GenBank/DDBJ databases">
        <authorList>
            <person name="Sun Q."/>
            <person name="Kim S."/>
        </authorList>
    </citation>
    <scope>NUCLEOTIDE SEQUENCE</scope>
    <source>
        <strain evidence="1">KCTC 42650</strain>
    </source>
</reference>
<proteinExistence type="predicted"/>
<comment type="caution">
    <text evidence="1">The sequence shown here is derived from an EMBL/GenBank/DDBJ whole genome shotgun (WGS) entry which is preliminary data.</text>
</comment>
<dbReference type="Gene3D" id="3.40.50.150">
    <property type="entry name" value="Vaccinia Virus protein VP39"/>
    <property type="match status" value="1"/>
</dbReference>
<keyword evidence="1" id="KW-0489">Methyltransferase</keyword>
<reference evidence="1" key="1">
    <citation type="journal article" date="2014" name="Int. J. Syst. Evol. Microbiol.">
        <title>Complete genome sequence of Corynebacterium casei LMG S-19264T (=DSM 44701T), isolated from a smear-ripened cheese.</title>
        <authorList>
            <consortium name="US DOE Joint Genome Institute (JGI-PGF)"/>
            <person name="Walter F."/>
            <person name="Albersmeier A."/>
            <person name="Kalinowski J."/>
            <person name="Ruckert C."/>
        </authorList>
    </citation>
    <scope>NUCLEOTIDE SEQUENCE</scope>
    <source>
        <strain evidence="1">KCTC 42650</strain>
    </source>
</reference>
<dbReference type="Pfam" id="PF06080">
    <property type="entry name" value="DUF938"/>
    <property type="match status" value="1"/>
</dbReference>
<keyword evidence="1" id="KW-0808">Transferase</keyword>
<protein>
    <submittedName>
        <fullName evidence="1">Methyltransferase</fullName>
    </submittedName>
</protein>
<dbReference type="InterPro" id="IPR010342">
    <property type="entry name" value="DUF938"/>
</dbReference>
<evidence type="ECO:0000313" key="2">
    <source>
        <dbReference type="Proteomes" id="UP000626220"/>
    </source>
</evidence>
<dbReference type="Proteomes" id="UP000626220">
    <property type="component" value="Unassembled WGS sequence"/>
</dbReference>
<dbReference type="GO" id="GO:0032259">
    <property type="term" value="P:methylation"/>
    <property type="evidence" value="ECO:0007669"/>
    <property type="project" value="UniProtKB-KW"/>
</dbReference>
<dbReference type="EMBL" id="BNCJ01000017">
    <property type="protein sequence ID" value="GHF65983.1"/>
    <property type="molecule type" value="Genomic_DNA"/>
</dbReference>
<organism evidence="1 2">
    <name type="scientific">Seohaeicola zhoushanensis</name>
    <dbReference type="NCBI Taxonomy" id="1569283"/>
    <lineage>
        <taxon>Bacteria</taxon>
        <taxon>Pseudomonadati</taxon>
        <taxon>Pseudomonadota</taxon>
        <taxon>Alphaproteobacteria</taxon>
        <taxon>Rhodobacterales</taxon>
        <taxon>Roseobacteraceae</taxon>
        <taxon>Seohaeicola</taxon>
    </lineage>
</organism>
<keyword evidence="2" id="KW-1185">Reference proteome</keyword>
<dbReference type="RefSeq" id="WP_189682041.1">
    <property type="nucleotide sequence ID" value="NZ_BNCJ01000017.1"/>
</dbReference>
<evidence type="ECO:0000313" key="1">
    <source>
        <dbReference type="EMBL" id="GHF65983.1"/>
    </source>
</evidence>
<dbReference type="SUPFAM" id="SSF53335">
    <property type="entry name" value="S-adenosyl-L-methionine-dependent methyltransferases"/>
    <property type="match status" value="1"/>
</dbReference>
<dbReference type="GO" id="GO:0008168">
    <property type="term" value="F:methyltransferase activity"/>
    <property type="evidence" value="ECO:0007669"/>
    <property type="project" value="UniProtKB-KW"/>
</dbReference>
<gene>
    <name evidence="1" type="ORF">GCM10017056_41510</name>
</gene>
<sequence length="214" mass="22244">MKRPLPPTASVAEPAGGDRLFAPAAERNATAIGDLLAEVAPQQGRALELASGTGQHVAAFAARLPGLSWQPSDPAPERRASIDAYARGLANVAPAIDLDACAPGWGQRLAGQDLVLLVNLLHLVPARDVAVLISEAAQALRPGGVFVVYGPFLRAGELTSAGDAAFHASLVESDPEIGYKDDFDTMDLIQAAGLEMVSVVEMPANNLALVARRP</sequence>
<accession>A0A8J3H169</accession>
<dbReference type="InterPro" id="IPR029063">
    <property type="entry name" value="SAM-dependent_MTases_sf"/>
</dbReference>